<protein>
    <submittedName>
        <fullName evidence="1">Unannotated protein</fullName>
    </submittedName>
</protein>
<dbReference type="InterPro" id="IPR015422">
    <property type="entry name" value="PyrdxlP-dep_Trfase_small"/>
</dbReference>
<name>A0A6J7M5Y4_9ZZZZ</name>
<proteinExistence type="predicted"/>
<dbReference type="AlphaFoldDB" id="A0A6J7M5Y4"/>
<gene>
    <name evidence="1" type="ORF">UFOPK3772_03718</name>
</gene>
<accession>A0A6J7M5Y4</accession>
<dbReference type="EMBL" id="CAFBNE010000273">
    <property type="protein sequence ID" value="CAB4976500.1"/>
    <property type="molecule type" value="Genomic_DNA"/>
</dbReference>
<sequence length="40" mass="4429">MFPRAEEFYAGEISLPIFPALDDEIVARVAESVKTAVMSQ</sequence>
<evidence type="ECO:0000313" key="1">
    <source>
        <dbReference type="EMBL" id="CAB4976500.1"/>
    </source>
</evidence>
<organism evidence="1">
    <name type="scientific">freshwater metagenome</name>
    <dbReference type="NCBI Taxonomy" id="449393"/>
    <lineage>
        <taxon>unclassified sequences</taxon>
        <taxon>metagenomes</taxon>
        <taxon>ecological metagenomes</taxon>
    </lineage>
</organism>
<reference evidence="1" key="1">
    <citation type="submission" date="2020-05" db="EMBL/GenBank/DDBJ databases">
        <authorList>
            <person name="Chiriac C."/>
            <person name="Salcher M."/>
            <person name="Ghai R."/>
            <person name="Kavagutti S V."/>
        </authorList>
    </citation>
    <scope>NUCLEOTIDE SEQUENCE</scope>
</reference>
<dbReference type="Gene3D" id="3.90.1150.10">
    <property type="entry name" value="Aspartate Aminotransferase, domain 1"/>
    <property type="match status" value="1"/>
</dbReference>